<feature type="region of interest" description="Disordered" evidence="1">
    <location>
        <begin position="39"/>
        <end position="163"/>
    </location>
</feature>
<dbReference type="KEGG" id="nneo:PQG83_12310"/>
<protein>
    <submittedName>
        <fullName evidence="3">Uncharacterized protein</fullName>
    </submittedName>
</protein>
<feature type="compositionally biased region" description="Polar residues" evidence="1">
    <location>
        <begin position="91"/>
        <end position="100"/>
    </location>
</feature>
<keyword evidence="4" id="KW-1185">Reference proteome</keyword>
<feature type="chain" id="PRO_5041645431" evidence="2">
    <location>
        <begin position="29"/>
        <end position="163"/>
    </location>
</feature>
<reference evidence="3 4" key="1">
    <citation type="submission" date="2023-01" db="EMBL/GenBank/DDBJ databases">
        <title>Cultivation and genomic characterization of new, ubiquitous marine nitrite-oxidizing bacteria from the Nitrospirales.</title>
        <authorList>
            <person name="Mueller A.J."/>
            <person name="Daebeler A."/>
            <person name="Herbold C.W."/>
            <person name="Kirkegaard R.H."/>
            <person name="Daims H."/>
        </authorList>
    </citation>
    <scope>NUCLEOTIDE SEQUENCE [LARGE SCALE GENOMIC DNA]</scope>
    <source>
        <strain evidence="3 4">DK</strain>
    </source>
</reference>
<feature type="compositionally biased region" description="Polar residues" evidence="1">
    <location>
        <begin position="46"/>
        <end position="55"/>
    </location>
</feature>
<dbReference type="EMBL" id="CP116968">
    <property type="protein sequence ID" value="WNM60543.1"/>
    <property type="molecule type" value="Genomic_DNA"/>
</dbReference>
<dbReference type="RefSeq" id="WP_312741434.1">
    <property type="nucleotide sequence ID" value="NZ_CP116968.1"/>
</dbReference>
<name>A0AA96GK90_9BACT</name>
<feature type="compositionally biased region" description="Low complexity" evidence="1">
    <location>
        <begin position="103"/>
        <end position="114"/>
    </location>
</feature>
<feature type="signal peptide" evidence="2">
    <location>
        <begin position="1"/>
        <end position="28"/>
    </location>
</feature>
<accession>A0AA96GK90</accession>
<organism evidence="3 4">
    <name type="scientific">Candidatus Nitrospira neomarina</name>
    <dbReference type="NCBI Taxonomy" id="3020899"/>
    <lineage>
        <taxon>Bacteria</taxon>
        <taxon>Pseudomonadati</taxon>
        <taxon>Nitrospirota</taxon>
        <taxon>Nitrospiria</taxon>
        <taxon>Nitrospirales</taxon>
        <taxon>Nitrospiraceae</taxon>
        <taxon>Nitrospira</taxon>
    </lineage>
</organism>
<keyword evidence="2" id="KW-0732">Signal</keyword>
<dbReference type="Proteomes" id="UP001302494">
    <property type="component" value="Chromosome"/>
</dbReference>
<evidence type="ECO:0000256" key="1">
    <source>
        <dbReference type="SAM" id="MobiDB-lite"/>
    </source>
</evidence>
<evidence type="ECO:0000313" key="4">
    <source>
        <dbReference type="Proteomes" id="UP001302494"/>
    </source>
</evidence>
<feature type="compositionally biased region" description="Polar residues" evidence="1">
    <location>
        <begin position="148"/>
        <end position="163"/>
    </location>
</feature>
<feature type="compositionally biased region" description="Basic and acidic residues" evidence="1">
    <location>
        <begin position="71"/>
        <end position="81"/>
    </location>
</feature>
<evidence type="ECO:0000256" key="2">
    <source>
        <dbReference type="SAM" id="SignalP"/>
    </source>
</evidence>
<evidence type="ECO:0000313" key="3">
    <source>
        <dbReference type="EMBL" id="WNM60543.1"/>
    </source>
</evidence>
<proteinExistence type="predicted"/>
<feature type="compositionally biased region" description="Polar residues" evidence="1">
    <location>
        <begin position="118"/>
        <end position="131"/>
    </location>
</feature>
<sequence length="163" mass="17390">MKNVMKNKSSVILGSLGGICLLGTVAFANPSMVPDHPGYPMKESKSPVSGVSTANDPGRENLYGQKALEAATKEYTEDLKTRRSGVPGANESESQNQMGDRSQMGGQEQMTGQEHMTKQNQTTGQRQNEGHNQMGGQGQIKSQSQSGMESGNSMEGQNPNLGQ</sequence>
<gene>
    <name evidence="3" type="ORF">PQG83_12310</name>
</gene>
<dbReference type="AlphaFoldDB" id="A0AA96GK90"/>